<dbReference type="GO" id="GO:0140662">
    <property type="term" value="F:ATP-dependent protein folding chaperone"/>
    <property type="evidence" value="ECO:0007669"/>
    <property type="project" value="InterPro"/>
</dbReference>
<dbReference type="InterPro" id="IPR037196">
    <property type="entry name" value="HSP90_C"/>
</dbReference>
<dbReference type="SUPFAM" id="SSF55874">
    <property type="entry name" value="ATPase domain of HSP90 chaperone/DNA topoisomerase II/histidine kinase"/>
    <property type="match status" value="1"/>
</dbReference>
<dbReference type="InterPro" id="IPR020568">
    <property type="entry name" value="Ribosomal_Su5_D2-typ_SF"/>
</dbReference>
<keyword evidence="5 8" id="KW-0067">ATP-binding</keyword>
<sequence length="619" mass="69375">MSTAKHAFQAEVGQLLDIVTHSLYTDREIFVRELVSNASDSLEKIRLLQLTEKEIFDEALPLEIHITTDETAGTITISDHGIGMTREELVENLGTIAHSGSKAFVEAMKQSGKEGGNVIGQFGVGFYSAFMVASEVQVYTHSWRNEGEHLVWTSDGTTGYSIEEAPGQHRGAKLVLKLKEDAKEFATPARIKQILTKYSNFVGFPVHLNGERINNVEALWLKSKSEVTEEQYSEFYKFTAHAFDEPRYTFHFNADAPLNINALLFVPTQNMEQFGMGQMEPGVHLYCRRVLIDPKPKKFLPEWMRFIRGVVDSEDLPLNISRESMQDSALFRKLGQTVQGRLLKFLAREAADDAKKYADFYKDFSRFLKEGVATDFENKAAIAKLLRFESSMTGEGETVSLEEYVGRMKEGQKAIYYQIAPSRKAIEEGPYLEAFKKQGFEVIYLFETIDDYVVNALGQFEGKDLQAVNSSEVDLGDTAEQEGALPQEESEKLTAWLKELLTNRVKEVRTGKRLVNSPAMAVLPDGEMSPQLRQMLRAMKKEGEYGDAQVVLEINPAHAIVRQLATVKDSNPELAGLLGEQLLDNALLAAGLLDDPQTMIGRMHRIMEQALVASTTPTT</sequence>
<dbReference type="PIRSF" id="PIRSF002583">
    <property type="entry name" value="Hsp90"/>
    <property type="match status" value="1"/>
</dbReference>
<dbReference type="HAMAP" id="MF_00505">
    <property type="entry name" value="HSP90"/>
    <property type="match status" value="1"/>
</dbReference>
<dbReference type="GO" id="GO:0005524">
    <property type="term" value="F:ATP binding"/>
    <property type="evidence" value="ECO:0007669"/>
    <property type="project" value="UniProtKB-UniRule"/>
</dbReference>
<evidence type="ECO:0000313" key="10">
    <source>
        <dbReference type="EMBL" id="RBP46171.1"/>
    </source>
</evidence>
<dbReference type="PRINTS" id="PR00775">
    <property type="entry name" value="HEATSHOCK90"/>
</dbReference>
<gene>
    <name evidence="8" type="primary">htpG</name>
    <name evidence="10" type="ORF">DES53_102557</name>
</gene>
<dbReference type="Proteomes" id="UP000253426">
    <property type="component" value="Unassembled WGS sequence"/>
</dbReference>
<dbReference type="CDD" id="cd16927">
    <property type="entry name" value="HATPase_Hsp90-like"/>
    <property type="match status" value="1"/>
</dbReference>
<comment type="function">
    <text evidence="8">Molecular chaperone. Has ATPase activity.</text>
</comment>
<organism evidence="10 11">
    <name type="scientific">Roseimicrobium gellanilyticum</name>
    <dbReference type="NCBI Taxonomy" id="748857"/>
    <lineage>
        <taxon>Bacteria</taxon>
        <taxon>Pseudomonadati</taxon>
        <taxon>Verrucomicrobiota</taxon>
        <taxon>Verrucomicrobiia</taxon>
        <taxon>Verrucomicrobiales</taxon>
        <taxon>Verrucomicrobiaceae</taxon>
        <taxon>Roseimicrobium</taxon>
    </lineage>
</organism>
<evidence type="ECO:0000256" key="1">
    <source>
        <dbReference type="ARBA" id="ARBA00004496"/>
    </source>
</evidence>
<keyword evidence="6 8" id="KW-0346">Stress response</keyword>
<dbReference type="EMBL" id="QNRR01000002">
    <property type="protein sequence ID" value="RBP46171.1"/>
    <property type="molecule type" value="Genomic_DNA"/>
</dbReference>
<dbReference type="Pfam" id="PF13589">
    <property type="entry name" value="HATPase_c_3"/>
    <property type="match status" value="1"/>
</dbReference>
<feature type="binding site" evidence="9">
    <location>
        <begin position="99"/>
        <end position="100"/>
    </location>
    <ligand>
        <name>ATP</name>
        <dbReference type="ChEBI" id="CHEBI:30616"/>
    </ligand>
</feature>
<dbReference type="InterPro" id="IPR001404">
    <property type="entry name" value="Hsp90_fam"/>
</dbReference>
<evidence type="ECO:0000256" key="6">
    <source>
        <dbReference type="ARBA" id="ARBA00023016"/>
    </source>
</evidence>
<dbReference type="RefSeq" id="WP_113957702.1">
    <property type="nucleotide sequence ID" value="NZ_QNRR01000002.1"/>
</dbReference>
<feature type="region of interest" description="C" evidence="8">
    <location>
        <begin position="535"/>
        <end position="619"/>
    </location>
</feature>
<evidence type="ECO:0000256" key="9">
    <source>
        <dbReference type="PIRSR" id="PIRSR002583-1"/>
    </source>
</evidence>
<dbReference type="InterPro" id="IPR036890">
    <property type="entry name" value="HATPase_C_sf"/>
</dbReference>
<evidence type="ECO:0000256" key="4">
    <source>
        <dbReference type="ARBA" id="ARBA00022741"/>
    </source>
</evidence>
<evidence type="ECO:0000256" key="5">
    <source>
        <dbReference type="ARBA" id="ARBA00022840"/>
    </source>
</evidence>
<dbReference type="Gene3D" id="3.30.230.80">
    <property type="match status" value="1"/>
</dbReference>
<dbReference type="OrthoDB" id="9802640at2"/>
<accession>A0A366HR78</accession>
<keyword evidence="11" id="KW-1185">Reference proteome</keyword>
<reference evidence="10 11" key="1">
    <citation type="submission" date="2018-06" db="EMBL/GenBank/DDBJ databases">
        <title>Genomic Encyclopedia of Type Strains, Phase IV (KMG-IV): sequencing the most valuable type-strain genomes for metagenomic binning, comparative biology and taxonomic classification.</title>
        <authorList>
            <person name="Goeker M."/>
        </authorList>
    </citation>
    <scope>NUCLEOTIDE SEQUENCE [LARGE SCALE GENOMIC DNA]</scope>
    <source>
        <strain evidence="10 11">DSM 25532</strain>
    </source>
</reference>
<comment type="caution">
    <text evidence="8">Lacks conserved residue(s) required for the propagation of feature annotation.</text>
</comment>
<dbReference type="FunFam" id="3.30.565.10:FF:000009">
    <property type="entry name" value="Molecular chaperone HtpG"/>
    <property type="match status" value="1"/>
</dbReference>
<dbReference type="Gene3D" id="3.40.50.11260">
    <property type="match status" value="1"/>
</dbReference>
<keyword evidence="3 8" id="KW-0963">Cytoplasm</keyword>
<evidence type="ECO:0000256" key="3">
    <source>
        <dbReference type="ARBA" id="ARBA00022490"/>
    </source>
</evidence>
<comment type="subcellular location">
    <subcellularLocation>
        <location evidence="1 8">Cytoplasm</location>
    </subcellularLocation>
</comment>
<dbReference type="NCBIfam" id="NF003555">
    <property type="entry name" value="PRK05218.1"/>
    <property type="match status" value="1"/>
</dbReference>
<dbReference type="GO" id="GO:0051082">
    <property type="term" value="F:unfolded protein binding"/>
    <property type="evidence" value="ECO:0007669"/>
    <property type="project" value="UniProtKB-UniRule"/>
</dbReference>
<keyword evidence="4 8" id="KW-0547">Nucleotide-binding</keyword>
<dbReference type="SUPFAM" id="SSF110942">
    <property type="entry name" value="HSP90 C-terminal domain"/>
    <property type="match status" value="1"/>
</dbReference>
<dbReference type="AlphaFoldDB" id="A0A366HR78"/>
<evidence type="ECO:0000256" key="2">
    <source>
        <dbReference type="ARBA" id="ARBA00008239"/>
    </source>
</evidence>
<proteinExistence type="inferred from homology"/>
<dbReference type="GO" id="GO:0016887">
    <property type="term" value="F:ATP hydrolysis activity"/>
    <property type="evidence" value="ECO:0007669"/>
    <property type="project" value="InterPro"/>
</dbReference>
<feature type="binding site" evidence="9">
    <location>
        <position position="79"/>
    </location>
    <ligand>
        <name>ATP</name>
        <dbReference type="ChEBI" id="CHEBI:30616"/>
    </ligand>
</feature>
<feature type="binding site" evidence="9">
    <location>
        <position position="84"/>
    </location>
    <ligand>
        <name>ATP</name>
        <dbReference type="ChEBI" id="CHEBI:30616"/>
    </ligand>
</feature>
<comment type="caution">
    <text evidence="10">The sequence shown here is derived from an EMBL/GenBank/DDBJ whole genome shotgun (WGS) entry which is preliminary data.</text>
</comment>
<keyword evidence="7 8" id="KW-0143">Chaperone</keyword>
<dbReference type="InterPro" id="IPR020575">
    <property type="entry name" value="Hsp90_N"/>
</dbReference>
<feature type="binding site" evidence="9">
    <location>
        <position position="322"/>
    </location>
    <ligand>
        <name>ATP</name>
        <dbReference type="ChEBI" id="CHEBI:30616"/>
    </ligand>
</feature>
<feature type="binding site" evidence="9">
    <location>
        <position position="37"/>
    </location>
    <ligand>
        <name>ATP</name>
        <dbReference type="ChEBI" id="CHEBI:30616"/>
    </ligand>
</feature>
<dbReference type="Gene3D" id="1.20.120.790">
    <property type="entry name" value="Heat shock protein 90, C-terminal domain"/>
    <property type="match status" value="1"/>
</dbReference>
<feature type="binding site" evidence="9">
    <location>
        <position position="33"/>
    </location>
    <ligand>
        <name>ATP</name>
        <dbReference type="ChEBI" id="CHEBI:30616"/>
    </ligand>
</feature>
<feature type="region of interest" description="A; substrate-binding" evidence="8">
    <location>
        <begin position="1"/>
        <end position="322"/>
    </location>
</feature>
<dbReference type="SUPFAM" id="SSF54211">
    <property type="entry name" value="Ribosomal protein S5 domain 2-like"/>
    <property type="match status" value="1"/>
</dbReference>
<evidence type="ECO:0000256" key="7">
    <source>
        <dbReference type="ARBA" id="ARBA00023186"/>
    </source>
</evidence>
<dbReference type="Pfam" id="PF00183">
    <property type="entry name" value="HSP90"/>
    <property type="match status" value="1"/>
</dbReference>
<evidence type="ECO:0000313" key="11">
    <source>
        <dbReference type="Proteomes" id="UP000253426"/>
    </source>
</evidence>
<dbReference type="GO" id="GO:0005737">
    <property type="term" value="C:cytoplasm"/>
    <property type="evidence" value="ECO:0007669"/>
    <property type="project" value="UniProtKB-SubCell"/>
</dbReference>
<evidence type="ECO:0000256" key="8">
    <source>
        <dbReference type="HAMAP-Rule" id="MF_00505"/>
    </source>
</evidence>
<feature type="binding site" evidence="9">
    <location>
        <position position="92"/>
    </location>
    <ligand>
        <name>ATP</name>
        <dbReference type="ChEBI" id="CHEBI:30616"/>
    </ligand>
</feature>
<feature type="binding site" evidence="9">
    <location>
        <begin position="121"/>
        <end position="126"/>
    </location>
    <ligand>
        <name>ATP</name>
        <dbReference type="ChEBI" id="CHEBI:30616"/>
    </ligand>
</feature>
<dbReference type="Gene3D" id="3.30.565.10">
    <property type="entry name" value="Histidine kinase-like ATPase, C-terminal domain"/>
    <property type="match status" value="1"/>
</dbReference>
<comment type="subunit">
    <text evidence="8">Homodimer.</text>
</comment>
<name>A0A366HR78_9BACT</name>
<comment type="similarity">
    <text evidence="2 8">Belongs to the heat shock protein 90 family.</text>
</comment>
<protein>
    <recommendedName>
        <fullName evidence="8">Chaperone protein HtpG</fullName>
    </recommendedName>
    <alternativeName>
        <fullName evidence="8">Heat shock protein HtpG</fullName>
    </alternativeName>
    <alternativeName>
        <fullName evidence="8">High temperature protein G</fullName>
    </alternativeName>
</protein>
<dbReference type="FunFam" id="3.30.230.80:FF:000004">
    <property type="entry name" value="Heat shock protein 75 kDa"/>
    <property type="match status" value="1"/>
</dbReference>
<dbReference type="PANTHER" id="PTHR11528">
    <property type="entry name" value="HEAT SHOCK PROTEIN 90 FAMILY MEMBER"/>
    <property type="match status" value="1"/>
</dbReference>